<reference evidence="3" key="1">
    <citation type="submission" date="2022-01" db="EMBL/GenBank/DDBJ databases">
        <authorList>
            <person name="King R."/>
        </authorList>
    </citation>
    <scope>NUCLEOTIDE SEQUENCE</scope>
</reference>
<feature type="non-terminal residue" evidence="3">
    <location>
        <position position="1"/>
    </location>
</feature>
<dbReference type="Pfam" id="PF03981">
    <property type="entry name" value="Ubiq_cyt_C_chap"/>
    <property type="match status" value="1"/>
</dbReference>
<protein>
    <recommendedName>
        <fullName evidence="2">Ubiquinol-cytochrome c chaperone domain-containing protein</fullName>
    </recommendedName>
</protein>
<dbReference type="InterPro" id="IPR007129">
    <property type="entry name" value="Ubiqinol_cyt_c_chaperone_CPB3"/>
</dbReference>
<dbReference type="PANTHER" id="PTHR12184:SF1">
    <property type="entry name" value="UBIQUINOL-CYTOCHROME-C REDUCTASE COMPLEX ASSEMBLY FACTOR 1"/>
    <property type="match status" value="1"/>
</dbReference>
<comment type="similarity">
    <text evidence="1">Belongs to the CBP3 family.</text>
</comment>
<accession>A0A9P0CX83</accession>
<feature type="domain" description="Ubiquinol-cytochrome c chaperone" evidence="2">
    <location>
        <begin position="104"/>
        <end position="241"/>
    </location>
</feature>
<keyword evidence="4" id="KW-1185">Reference proteome</keyword>
<dbReference type="GO" id="GO:0034551">
    <property type="term" value="P:mitochondrial respiratory chain complex III assembly"/>
    <property type="evidence" value="ECO:0007669"/>
    <property type="project" value="TreeGrafter"/>
</dbReference>
<evidence type="ECO:0000256" key="1">
    <source>
        <dbReference type="ARBA" id="ARBA00006407"/>
    </source>
</evidence>
<evidence type="ECO:0000259" key="2">
    <source>
        <dbReference type="Pfam" id="PF03981"/>
    </source>
</evidence>
<sequence length="249" mass="28902">MNISRIVNISLRSALATNVRRNGLKSSCNLKLLSFAQNWNVNSNQISFVSTYEVKNVQKEESVVKKILKKIPFLNVDQMKIKARGYMLYEEIADKIDYFEFFNEFNLPDTFFSWFTVTELHIWMLSLRAVAEGDDGRILRNAIIEALWTDVAQRIKKLGAGSPSRLREHVVELSEQMQAAFIAYDEGIQSDDIVLAGAIWRRFYKMEHVDPHNLDKLVKYIRKQVTILDTLPTNDLFTESPIKWESFKS</sequence>
<dbReference type="OrthoDB" id="4007at2759"/>
<dbReference type="InterPro" id="IPR021150">
    <property type="entry name" value="Ubiq_cyt_c_chap"/>
</dbReference>
<proteinExistence type="inferred from homology"/>
<dbReference type="Proteomes" id="UP001153636">
    <property type="component" value="Chromosome 5"/>
</dbReference>
<evidence type="ECO:0000313" key="3">
    <source>
        <dbReference type="EMBL" id="CAH1111027.1"/>
    </source>
</evidence>
<name>A0A9P0CX83_9CUCU</name>
<feature type="non-terminal residue" evidence="3">
    <location>
        <position position="249"/>
    </location>
</feature>
<organism evidence="3 4">
    <name type="scientific">Psylliodes chrysocephalus</name>
    <dbReference type="NCBI Taxonomy" id="3402493"/>
    <lineage>
        <taxon>Eukaryota</taxon>
        <taxon>Metazoa</taxon>
        <taxon>Ecdysozoa</taxon>
        <taxon>Arthropoda</taxon>
        <taxon>Hexapoda</taxon>
        <taxon>Insecta</taxon>
        <taxon>Pterygota</taxon>
        <taxon>Neoptera</taxon>
        <taxon>Endopterygota</taxon>
        <taxon>Coleoptera</taxon>
        <taxon>Polyphaga</taxon>
        <taxon>Cucujiformia</taxon>
        <taxon>Chrysomeloidea</taxon>
        <taxon>Chrysomelidae</taxon>
        <taxon>Galerucinae</taxon>
        <taxon>Alticini</taxon>
        <taxon>Psylliodes</taxon>
    </lineage>
</organism>
<evidence type="ECO:0000313" key="4">
    <source>
        <dbReference type="Proteomes" id="UP001153636"/>
    </source>
</evidence>
<dbReference type="EMBL" id="OV651817">
    <property type="protein sequence ID" value="CAH1111027.1"/>
    <property type="molecule type" value="Genomic_DNA"/>
</dbReference>
<gene>
    <name evidence="3" type="ORF">PSYICH_LOCUS11654</name>
</gene>
<dbReference type="GO" id="GO:0005739">
    <property type="term" value="C:mitochondrion"/>
    <property type="evidence" value="ECO:0007669"/>
    <property type="project" value="TreeGrafter"/>
</dbReference>
<dbReference type="AlphaFoldDB" id="A0A9P0CX83"/>
<dbReference type="PANTHER" id="PTHR12184">
    <property type="entry name" value="UBIQUINOL-CYTOCHROME C REDUCTASE COMPLEX ASSEMBLY FACTOR 1 FAMILY MEMBER"/>
    <property type="match status" value="1"/>
</dbReference>